<keyword evidence="1" id="KW-0732">Signal</keyword>
<dbReference type="NCBIfam" id="TIGR03352">
    <property type="entry name" value="VI_chp_3"/>
    <property type="match status" value="1"/>
</dbReference>
<sequence length="168" mass="19043">MFRKIGLLSCFIFLAFVLSGCCCKLELQEPDVGMKPNTKMFLQANIMVSENTNPNSDGRPSPVTVRIYQLKSGKKFKNADFPSLYNNDEAILGADFVFKEEMDVHPGVEVPLERELERTTRYLGVMVTFRDFENSTWRALTGLPSKGNILVKIDDLSVSIWERIAIDL</sequence>
<feature type="chain" id="PRO_5036113585" evidence="1">
    <location>
        <begin position="21"/>
        <end position="168"/>
    </location>
</feature>
<protein>
    <submittedName>
        <fullName evidence="3">Type VI secretion system protein VasD</fullName>
    </submittedName>
</protein>
<evidence type="ECO:0000313" key="4">
    <source>
        <dbReference type="EMBL" id="VFK57096.1"/>
    </source>
</evidence>
<dbReference type="EMBL" id="CAADFV010000028">
    <property type="protein sequence ID" value="VFK55360.1"/>
    <property type="molecule type" value="Genomic_DNA"/>
</dbReference>
<accession>A0A450ZNP5</accession>
<dbReference type="InterPro" id="IPR017734">
    <property type="entry name" value="T6SS_SciN"/>
</dbReference>
<dbReference type="EMBL" id="CAADFY010000029">
    <property type="protein sequence ID" value="VFK53830.1"/>
    <property type="molecule type" value="Genomic_DNA"/>
</dbReference>
<dbReference type="EMBL" id="CAADFX010000059">
    <property type="protein sequence ID" value="VFK57096.1"/>
    <property type="molecule type" value="Genomic_DNA"/>
</dbReference>
<evidence type="ECO:0000256" key="1">
    <source>
        <dbReference type="SAM" id="SignalP"/>
    </source>
</evidence>
<evidence type="ECO:0000313" key="3">
    <source>
        <dbReference type="EMBL" id="VFK55360.1"/>
    </source>
</evidence>
<evidence type="ECO:0000313" key="2">
    <source>
        <dbReference type="EMBL" id="VFK53830.1"/>
    </source>
</evidence>
<organism evidence="3">
    <name type="scientific">Candidatus Kentrum sp. TUN</name>
    <dbReference type="NCBI Taxonomy" id="2126343"/>
    <lineage>
        <taxon>Bacteria</taxon>
        <taxon>Pseudomonadati</taxon>
        <taxon>Pseudomonadota</taxon>
        <taxon>Gammaproteobacteria</taxon>
        <taxon>Candidatus Kentrum</taxon>
    </lineage>
</organism>
<proteinExistence type="predicted"/>
<feature type="signal peptide" evidence="1">
    <location>
        <begin position="1"/>
        <end position="20"/>
    </location>
</feature>
<dbReference type="PANTHER" id="PTHR37625">
    <property type="entry name" value="OUTER MEMBRANE LIPOPROTEIN-RELATED"/>
    <property type="match status" value="1"/>
</dbReference>
<dbReference type="InterPro" id="IPR038706">
    <property type="entry name" value="Type_VI_SciN-like_sf"/>
</dbReference>
<dbReference type="PANTHER" id="PTHR37625:SF4">
    <property type="entry name" value="OUTER MEMBRANE LIPOPROTEIN"/>
    <property type="match status" value="1"/>
</dbReference>
<dbReference type="Gene3D" id="2.60.40.4150">
    <property type="entry name" value="Type VI secretion system, lipoprotein SciN"/>
    <property type="match status" value="1"/>
</dbReference>
<reference evidence="3" key="1">
    <citation type="submission" date="2019-02" db="EMBL/GenBank/DDBJ databases">
        <authorList>
            <person name="Gruber-Vodicka R. H."/>
            <person name="Seah K. B. B."/>
        </authorList>
    </citation>
    <scope>NUCLEOTIDE SEQUENCE</scope>
    <source>
        <strain evidence="4">BECK_BY1</strain>
        <strain evidence="3">BECK_BY2</strain>
        <strain evidence="2">BECK_BY3</strain>
    </source>
</reference>
<dbReference type="Pfam" id="PF12790">
    <property type="entry name" value="T6SS-SciN"/>
    <property type="match status" value="1"/>
</dbReference>
<name>A0A450ZNP5_9GAMM</name>
<dbReference type="PROSITE" id="PS51257">
    <property type="entry name" value="PROKAR_LIPOPROTEIN"/>
    <property type="match status" value="1"/>
</dbReference>
<dbReference type="AlphaFoldDB" id="A0A450ZNP5"/>
<gene>
    <name evidence="4" type="ORF">BECKTUN1418D_GA0071000_10592</name>
    <name evidence="3" type="ORF">BECKTUN1418E_GA0071001_102821</name>
    <name evidence="2" type="ORF">BECKTUN1418F_GA0071002_10293</name>
</gene>